<keyword evidence="6" id="KW-0472">Membrane</keyword>
<proteinExistence type="predicted"/>
<evidence type="ECO:0000256" key="3">
    <source>
        <dbReference type="ARBA" id="ARBA00022729"/>
    </source>
</evidence>
<dbReference type="Proteomes" id="UP000182915">
    <property type="component" value="Chromosome I"/>
</dbReference>
<evidence type="ECO:0000256" key="6">
    <source>
        <dbReference type="SAM" id="Phobius"/>
    </source>
</evidence>
<gene>
    <name evidence="9" type="ORF">SAMN04489835_1321</name>
</gene>
<dbReference type="EMBL" id="LT629971">
    <property type="protein sequence ID" value="SEH55172.1"/>
    <property type="molecule type" value="Genomic_DNA"/>
</dbReference>
<dbReference type="InterPro" id="IPR014755">
    <property type="entry name" value="Cu-Rt/internalin_Ig-like"/>
</dbReference>
<organism evidence="9 10">
    <name type="scientific">Mycolicibacterium rutilum</name>
    <name type="common">Mycobacterium rutilum</name>
    <dbReference type="NCBI Taxonomy" id="370526"/>
    <lineage>
        <taxon>Bacteria</taxon>
        <taxon>Bacillati</taxon>
        <taxon>Actinomycetota</taxon>
        <taxon>Actinomycetes</taxon>
        <taxon>Mycobacteriales</taxon>
        <taxon>Mycobacteriaceae</taxon>
        <taxon>Mycolicibacterium</taxon>
    </lineage>
</organism>
<keyword evidence="6" id="KW-0812">Transmembrane</keyword>
<evidence type="ECO:0000313" key="10">
    <source>
        <dbReference type="Proteomes" id="UP000182915"/>
    </source>
</evidence>
<dbReference type="GO" id="GO:0042597">
    <property type="term" value="C:periplasmic space"/>
    <property type="evidence" value="ECO:0007669"/>
    <property type="project" value="InterPro"/>
</dbReference>
<dbReference type="GO" id="GO:0030313">
    <property type="term" value="C:cell envelope"/>
    <property type="evidence" value="ECO:0007669"/>
    <property type="project" value="UniProtKB-SubCell"/>
</dbReference>
<dbReference type="GO" id="GO:0046688">
    <property type="term" value="P:response to copper ion"/>
    <property type="evidence" value="ECO:0007669"/>
    <property type="project" value="InterPro"/>
</dbReference>
<evidence type="ECO:0000256" key="5">
    <source>
        <dbReference type="SAM" id="MobiDB-lite"/>
    </source>
</evidence>
<comment type="subcellular location">
    <subcellularLocation>
        <location evidence="1">Cell envelope</location>
    </subcellularLocation>
</comment>
<name>A0A1H6IZX8_MYCRU</name>
<feature type="domain" description="CopC" evidence="8">
    <location>
        <begin position="28"/>
        <end position="122"/>
    </location>
</feature>
<keyword evidence="4" id="KW-0186">Copper</keyword>
<reference evidence="10" key="1">
    <citation type="submission" date="2016-10" db="EMBL/GenBank/DDBJ databases">
        <authorList>
            <person name="Varghese N."/>
            <person name="Submissions S."/>
        </authorList>
    </citation>
    <scope>NUCLEOTIDE SEQUENCE [LARGE SCALE GENOMIC DNA]</scope>
    <source>
        <strain evidence="10">DSM 45405</strain>
    </source>
</reference>
<feature type="transmembrane region" description="Helical" evidence="6">
    <location>
        <begin position="161"/>
        <end position="178"/>
    </location>
</feature>
<evidence type="ECO:0000256" key="2">
    <source>
        <dbReference type="ARBA" id="ARBA00022723"/>
    </source>
</evidence>
<keyword evidence="3 7" id="KW-0732">Signal</keyword>
<accession>A0A1H6IZX8</accession>
<dbReference type="PANTHER" id="PTHR34820">
    <property type="entry name" value="INNER MEMBRANE PROTEIN YEBZ"/>
    <property type="match status" value="1"/>
</dbReference>
<dbReference type="GO" id="GO:0005886">
    <property type="term" value="C:plasma membrane"/>
    <property type="evidence" value="ECO:0007669"/>
    <property type="project" value="TreeGrafter"/>
</dbReference>
<dbReference type="Pfam" id="PF04234">
    <property type="entry name" value="CopC"/>
    <property type="match status" value="1"/>
</dbReference>
<evidence type="ECO:0000256" key="4">
    <source>
        <dbReference type="ARBA" id="ARBA00023008"/>
    </source>
</evidence>
<dbReference type="GO" id="GO:0006825">
    <property type="term" value="P:copper ion transport"/>
    <property type="evidence" value="ECO:0007669"/>
    <property type="project" value="InterPro"/>
</dbReference>
<dbReference type="GO" id="GO:0005507">
    <property type="term" value="F:copper ion binding"/>
    <property type="evidence" value="ECO:0007669"/>
    <property type="project" value="InterPro"/>
</dbReference>
<keyword evidence="2" id="KW-0479">Metal-binding</keyword>
<feature type="region of interest" description="Disordered" evidence="5">
    <location>
        <begin position="129"/>
        <end position="157"/>
    </location>
</feature>
<dbReference type="SUPFAM" id="SSF81296">
    <property type="entry name" value="E set domains"/>
    <property type="match status" value="1"/>
</dbReference>
<feature type="signal peptide" evidence="7">
    <location>
        <begin position="1"/>
        <end position="25"/>
    </location>
</feature>
<protein>
    <submittedName>
        <fullName evidence="9">Copper-binding protein CopC (Methionine-rich)</fullName>
    </submittedName>
</protein>
<feature type="compositionally biased region" description="Low complexity" evidence="5">
    <location>
        <begin position="133"/>
        <end position="142"/>
    </location>
</feature>
<evidence type="ECO:0000313" key="9">
    <source>
        <dbReference type="EMBL" id="SEH55172.1"/>
    </source>
</evidence>
<evidence type="ECO:0000256" key="7">
    <source>
        <dbReference type="SAM" id="SignalP"/>
    </source>
</evidence>
<keyword evidence="10" id="KW-1185">Reference proteome</keyword>
<dbReference type="InterPro" id="IPR007348">
    <property type="entry name" value="CopC_dom"/>
</dbReference>
<feature type="chain" id="PRO_5038762589" evidence="7">
    <location>
        <begin position="26"/>
        <end position="203"/>
    </location>
</feature>
<dbReference type="AlphaFoldDB" id="A0A1H6IZX8"/>
<sequence>MNPTLRTIVPSLGMLVALTCGSGIAAAHTALSSSDPAPDATVTAAPAAIMLTFNEDISPQFASVVVSSADGRNWISGSPQVEGQRLTAAVEPGRPGNGVYTVGYRVVSADGHPVTGSYKFTLADVSDEPRPISTSAAAAPSTAAPPPSTAAPATSDTKTTVITAGAAGLALGGVIAFWQSRRNRRKSAANDATRLSADSPDPS</sequence>
<dbReference type="InterPro" id="IPR014756">
    <property type="entry name" value="Ig_E-set"/>
</dbReference>
<evidence type="ECO:0000259" key="8">
    <source>
        <dbReference type="Pfam" id="PF04234"/>
    </source>
</evidence>
<dbReference type="InterPro" id="IPR032694">
    <property type="entry name" value="CopC/D"/>
</dbReference>
<feature type="region of interest" description="Disordered" evidence="5">
    <location>
        <begin position="183"/>
        <end position="203"/>
    </location>
</feature>
<dbReference type="PANTHER" id="PTHR34820:SF4">
    <property type="entry name" value="INNER MEMBRANE PROTEIN YEBZ"/>
    <property type="match status" value="1"/>
</dbReference>
<dbReference type="Gene3D" id="2.60.40.1220">
    <property type="match status" value="1"/>
</dbReference>
<keyword evidence="6" id="KW-1133">Transmembrane helix</keyword>
<evidence type="ECO:0000256" key="1">
    <source>
        <dbReference type="ARBA" id="ARBA00004196"/>
    </source>
</evidence>
<dbReference type="STRING" id="370526.SAMN04489835_1321"/>